<evidence type="ECO:0000256" key="2">
    <source>
        <dbReference type="ARBA" id="ARBA00007779"/>
    </source>
</evidence>
<evidence type="ECO:0000256" key="5">
    <source>
        <dbReference type="ARBA" id="ARBA00022989"/>
    </source>
</evidence>
<evidence type="ECO:0000256" key="3">
    <source>
        <dbReference type="ARBA" id="ARBA00022448"/>
    </source>
</evidence>
<evidence type="ECO:0000259" key="12">
    <source>
        <dbReference type="Pfam" id="PF14703"/>
    </source>
</evidence>
<feature type="domain" description="CSC1/OSCA1-like 7TM region" evidence="9">
    <location>
        <begin position="334"/>
        <end position="600"/>
    </location>
</feature>
<dbReference type="InterPro" id="IPR045122">
    <property type="entry name" value="Csc1-like"/>
</dbReference>
<protein>
    <submittedName>
        <fullName evidence="13">Spo75 protein</fullName>
    </submittedName>
</protein>
<dbReference type="InterPro" id="IPR032880">
    <property type="entry name" value="CSC1/OSCA1-like_N"/>
</dbReference>
<comment type="caution">
    <text evidence="13">The sequence shown here is derived from an EMBL/GenBank/DDBJ whole genome shotgun (WGS) entry which is preliminary data.</text>
</comment>
<feature type="domain" description="CSC1/OSCA1-like cytosolic" evidence="12">
    <location>
        <begin position="135"/>
        <end position="319"/>
    </location>
</feature>
<dbReference type="InterPro" id="IPR022257">
    <property type="entry name" value="PHM7_ext"/>
</dbReference>
<accession>A0AAV5RH29</accession>
<proteinExistence type="inferred from homology"/>
<feature type="transmembrane region" description="Helical" evidence="8">
    <location>
        <begin position="424"/>
        <end position="446"/>
    </location>
</feature>
<evidence type="ECO:0000259" key="9">
    <source>
        <dbReference type="Pfam" id="PF02714"/>
    </source>
</evidence>
<dbReference type="PANTHER" id="PTHR13018:SF20">
    <property type="entry name" value="SPORULATION-SPECIFIC PROTEIN 75"/>
    <property type="match status" value="1"/>
</dbReference>
<dbReference type="InterPro" id="IPR003864">
    <property type="entry name" value="CSC1/OSCA1-like_7TM"/>
</dbReference>
<evidence type="ECO:0000256" key="6">
    <source>
        <dbReference type="ARBA" id="ARBA00023136"/>
    </source>
</evidence>
<sequence length="803" mass="90421">MEPTNADMFGWLKQIYTIPLSEVTKIVGLDGYFFLRHIIFVILICAIIAVPSMSVLIPLHVIGNGNENMSTSLLEKISLSNIQEQNKIRHVAHVVLSAFSMCLSLFLFDRELTTYFRIKADCMFSRDEIPGSTSTLLVKGLYPEYLQEKQLVSFFSDAGPNSNNIKKVWYNRDYSALRKLAQNRERIVNKLETQEMWLLEKSMGIGKTNLGDYRNNNKDSKIVGNLWREYLQKEDLDRMKGKKGTLFTWLKGELSRLNSQIHLLQSQSESLPLTASCFIQFKDKLSCFIASRSLGIGRHITPGTHVFDKIHPADVIWNNLTVAGWIQNFFHTSATALNYLFIFGWTFPVALISMFTQAELMSQWMPQVQWLVHVPQMSNVFSSMISPLLVSALTSQVPRMFRALARLKGFPTNTLVEMDVQKHLFLFMFFQLFVIATLATGLPSLLQKILLNTNEGAITLASSLPRASTFFITYVIANNLTASGSVLLQTSQLSSYCWLKYFAKTPREHFNAIYRCATPEWGSIYPLATNTCSIGIAYALITPLILPSVIIGLLAMYIAYKYCILYCYIPRCMADGDYYPRAIFQLFSGFYCQQIALLGTLLVSQQPILAGMMVLILVLTGIGHYTLKQKFQDMKTRIPLKINKVDDEALHHLNLSEGSTKNGSFATAEYESASTSRDDEPSARNSIYVPSTPDSVFSTTSEATLVNDKAVIDIFGSIAQQFENLSSIQKSFVSSQFFEHPLSRLSRPCVWIPKDKNGVALDQVDEMQRLFPNLRASCHGAEMSPDGTLVITSPPPDVDITIV</sequence>
<dbReference type="PANTHER" id="PTHR13018">
    <property type="entry name" value="PROBABLE MEMBRANE PROTEIN DUF221-RELATED"/>
    <property type="match status" value="1"/>
</dbReference>
<evidence type="ECO:0000259" key="10">
    <source>
        <dbReference type="Pfam" id="PF12621"/>
    </source>
</evidence>
<feature type="transmembrane region" description="Helical" evidence="8">
    <location>
        <begin position="38"/>
        <end position="62"/>
    </location>
</feature>
<dbReference type="EMBL" id="BTGC01000003">
    <property type="protein sequence ID" value="GMM50896.1"/>
    <property type="molecule type" value="Genomic_DNA"/>
</dbReference>
<feature type="domain" description="10TM putative phosphate transporter extracellular tail" evidence="10">
    <location>
        <begin position="731"/>
        <end position="797"/>
    </location>
</feature>
<feature type="transmembrane region" description="Helical" evidence="8">
    <location>
        <begin position="608"/>
        <end position="627"/>
    </location>
</feature>
<keyword evidence="4 8" id="KW-0812">Transmembrane</keyword>
<dbReference type="Pfam" id="PF12621">
    <property type="entry name" value="PHM7_ext"/>
    <property type="match status" value="1"/>
</dbReference>
<evidence type="ECO:0000259" key="11">
    <source>
        <dbReference type="Pfam" id="PF13967"/>
    </source>
</evidence>
<evidence type="ECO:0000313" key="13">
    <source>
        <dbReference type="EMBL" id="GMM50896.1"/>
    </source>
</evidence>
<reference evidence="13 14" key="1">
    <citation type="journal article" date="2023" name="Elife">
        <title>Identification of key yeast species and microbe-microbe interactions impacting larval growth of Drosophila in the wild.</title>
        <authorList>
            <person name="Mure A."/>
            <person name="Sugiura Y."/>
            <person name="Maeda R."/>
            <person name="Honda K."/>
            <person name="Sakurai N."/>
            <person name="Takahashi Y."/>
            <person name="Watada M."/>
            <person name="Katoh T."/>
            <person name="Gotoh A."/>
            <person name="Gotoh Y."/>
            <person name="Taniguchi I."/>
            <person name="Nakamura K."/>
            <person name="Hayashi T."/>
            <person name="Katayama T."/>
            <person name="Uemura T."/>
            <person name="Hattori Y."/>
        </authorList>
    </citation>
    <scope>NUCLEOTIDE SEQUENCE [LARGE SCALE GENOMIC DNA]</scope>
    <source>
        <strain evidence="13 14">SB-73</strain>
    </source>
</reference>
<evidence type="ECO:0000313" key="14">
    <source>
        <dbReference type="Proteomes" id="UP001362899"/>
    </source>
</evidence>
<feature type="transmembrane region" description="Helical" evidence="8">
    <location>
        <begin position="581"/>
        <end position="602"/>
    </location>
</feature>
<feature type="domain" description="CSC1/OSCA1-like N-terminal transmembrane" evidence="11">
    <location>
        <begin position="4"/>
        <end position="110"/>
    </location>
</feature>
<feature type="region of interest" description="Disordered" evidence="7">
    <location>
        <begin position="667"/>
        <end position="689"/>
    </location>
</feature>
<evidence type="ECO:0000256" key="4">
    <source>
        <dbReference type="ARBA" id="ARBA00022692"/>
    </source>
</evidence>
<dbReference type="Pfam" id="PF14703">
    <property type="entry name" value="PHM7_cyt"/>
    <property type="match status" value="1"/>
</dbReference>
<dbReference type="InterPro" id="IPR027815">
    <property type="entry name" value="CSC1/OSCA1-like_cyt"/>
</dbReference>
<dbReference type="Pfam" id="PF02714">
    <property type="entry name" value="RSN1_7TM"/>
    <property type="match status" value="1"/>
</dbReference>
<evidence type="ECO:0000256" key="7">
    <source>
        <dbReference type="SAM" id="MobiDB-lite"/>
    </source>
</evidence>
<dbReference type="GO" id="GO:0005227">
    <property type="term" value="F:calcium-activated cation channel activity"/>
    <property type="evidence" value="ECO:0007669"/>
    <property type="project" value="InterPro"/>
</dbReference>
<dbReference type="Proteomes" id="UP001362899">
    <property type="component" value="Unassembled WGS sequence"/>
</dbReference>
<keyword evidence="14" id="KW-1185">Reference proteome</keyword>
<gene>
    <name evidence="13" type="ORF">DASB73_018540</name>
</gene>
<comment type="subcellular location">
    <subcellularLocation>
        <location evidence="1">Membrane</location>
        <topology evidence="1">Multi-pass membrane protein</topology>
    </subcellularLocation>
</comment>
<name>A0AAV5RH29_STABA</name>
<feature type="transmembrane region" description="Helical" evidence="8">
    <location>
        <begin position="336"/>
        <end position="356"/>
    </location>
</feature>
<feature type="transmembrane region" description="Helical" evidence="8">
    <location>
        <begin position="536"/>
        <end position="560"/>
    </location>
</feature>
<organism evidence="13 14">
    <name type="scientific">Starmerella bacillaris</name>
    <name type="common">Yeast</name>
    <name type="synonym">Candida zemplinina</name>
    <dbReference type="NCBI Taxonomy" id="1247836"/>
    <lineage>
        <taxon>Eukaryota</taxon>
        <taxon>Fungi</taxon>
        <taxon>Dikarya</taxon>
        <taxon>Ascomycota</taxon>
        <taxon>Saccharomycotina</taxon>
        <taxon>Dipodascomycetes</taxon>
        <taxon>Dipodascales</taxon>
        <taxon>Trichomonascaceae</taxon>
        <taxon>Starmerella</taxon>
    </lineage>
</organism>
<dbReference type="Pfam" id="PF13967">
    <property type="entry name" value="RSN1_TM"/>
    <property type="match status" value="1"/>
</dbReference>
<dbReference type="GO" id="GO:0005886">
    <property type="term" value="C:plasma membrane"/>
    <property type="evidence" value="ECO:0007669"/>
    <property type="project" value="TreeGrafter"/>
</dbReference>
<keyword evidence="3" id="KW-0813">Transport</keyword>
<dbReference type="AlphaFoldDB" id="A0AAV5RH29"/>
<keyword evidence="5 8" id="KW-1133">Transmembrane helix</keyword>
<evidence type="ECO:0000256" key="1">
    <source>
        <dbReference type="ARBA" id="ARBA00004141"/>
    </source>
</evidence>
<evidence type="ECO:0000256" key="8">
    <source>
        <dbReference type="SAM" id="Phobius"/>
    </source>
</evidence>
<feature type="transmembrane region" description="Helical" evidence="8">
    <location>
        <begin position="90"/>
        <end position="108"/>
    </location>
</feature>
<comment type="similarity">
    <text evidence="2">Belongs to the CSC1 (TC 1.A.17) family.</text>
</comment>
<keyword evidence="6 8" id="KW-0472">Membrane</keyword>